<keyword evidence="8" id="KW-0547">Nucleotide-binding</keyword>
<comment type="subunit">
    <text evidence="3">Heterooctamer of 4 alpha and 4 beta chains.</text>
</comment>
<dbReference type="Pfam" id="PF16114">
    <property type="entry name" value="Citrate_bind"/>
    <property type="match status" value="1"/>
</dbReference>
<dbReference type="GO" id="GO:0003878">
    <property type="term" value="F:ATP citrate synthase activity"/>
    <property type="evidence" value="ECO:0007669"/>
    <property type="project" value="UniProtKB-EC"/>
</dbReference>
<dbReference type="OMA" id="DMHVSGI"/>
<keyword evidence="5" id="KW-0963">Cytoplasm</keyword>
<dbReference type="KEGG" id="cvr:CHLNCDRAFT_56081"/>
<dbReference type="GO" id="GO:0042709">
    <property type="term" value="C:succinate-CoA ligase complex"/>
    <property type="evidence" value="ECO:0007669"/>
    <property type="project" value="TreeGrafter"/>
</dbReference>
<feature type="domain" description="ATP-citrate synthase ATP-grasp" evidence="14">
    <location>
        <begin position="2"/>
        <end position="164"/>
    </location>
</feature>
<dbReference type="EC" id="2.3.3.8" evidence="4"/>
<keyword evidence="6" id="KW-0444">Lipid biosynthesis</keyword>
<evidence type="ECO:0000256" key="11">
    <source>
        <dbReference type="ARBA" id="ARBA00023315"/>
    </source>
</evidence>
<keyword evidence="16" id="KW-1185">Reference proteome</keyword>
<dbReference type="GO" id="GO:0005829">
    <property type="term" value="C:cytosol"/>
    <property type="evidence" value="ECO:0007669"/>
    <property type="project" value="TreeGrafter"/>
</dbReference>
<dbReference type="AlphaFoldDB" id="E1Z9H2"/>
<keyword evidence="9" id="KW-0067">ATP-binding</keyword>
<keyword evidence="10" id="KW-0443">Lipid metabolism</keyword>
<comment type="similarity">
    <text evidence="2">Belongs to the succinate/malate CoA ligase beta subunit family.</text>
</comment>
<dbReference type="Pfam" id="PF24948">
    <property type="entry name" value="Citrate_synth_N"/>
    <property type="match status" value="1"/>
</dbReference>
<evidence type="ECO:0000256" key="9">
    <source>
        <dbReference type="ARBA" id="ARBA00022840"/>
    </source>
</evidence>
<dbReference type="Proteomes" id="UP000008141">
    <property type="component" value="Unassembled WGS sequence"/>
</dbReference>
<dbReference type="InParanoid" id="E1Z9H2"/>
<proteinExistence type="inferred from homology"/>
<feature type="domain" description="ATP-citrate synthase citrate-binding" evidence="13">
    <location>
        <begin position="272"/>
        <end position="448"/>
    </location>
</feature>
<keyword evidence="7" id="KW-0808">Transferase</keyword>
<evidence type="ECO:0000256" key="12">
    <source>
        <dbReference type="ARBA" id="ARBA00047593"/>
    </source>
</evidence>
<protein>
    <recommendedName>
        <fullName evidence="4">ATP citrate synthase</fullName>
        <ecNumber evidence="4">2.3.3.8</ecNumber>
    </recommendedName>
</protein>
<accession>E1Z9H2</accession>
<dbReference type="GO" id="GO:0006104">
    <property type="term" value="P:succinyl-CoA metabolic process"/>
    <property type="evidence" value="ECO:0007669"/>
    <property type="project" value="TreeGrafter"/>
</dbReference>
<dbReference type="FunCoup" id="E1Z9H2">
    <property type="interactions" value="841"/>
</dbReference>
<evidence type="ECO:0000256" key="4">
    <source>
        <dbReference type="ARBA" id="ARBA00012639"/>
    </source>
</evidence>
<dbReference type="InterPro" id="IPR056749">
    <property type="entry name" value="Citrate_synth_N"/>
</dbReference>
<evidence type="ECO:0000313" key="15">
    <source>
        <dbReference type="EMBL" id="EFN57776.1"/>
    </source>
</evidence>
<dbReference type="FunFam" id="3.40.50.261:FF:000008">
    <property type="entry name" value="ATP-citrate synthase alpha chain protein"/>
    <property type="match status" value="1"/>
</dbReference>
<dbReference type="GO" id="GO:0005524">
    <property type="term" value="F:ATP binding"/>
    <property type="evidence" value="ECO:0007669"/>
    <property type="project" value="UniProtKB-KW"/>
</dbReference>
<organism evidence="16">
    <name type="scientific">Chlorella variabilis</name>
    <name type="common">Green alga</name>
    <dbReference type="NCBI Taxonomy" id="554065"/>
    <lineage>
        <taxon>Eukaryota</taxon>
        <taxon>Viridiplantae</taxon>
        <taxon>Chlorophyta</taxon>
        <taxon>core chlorophytes</taxon>
        <taxon>Trebouxiophyceae</taxon>
        <taxon>Chlorellales</taxon>
        <taxon>Chlorellaceae</taxon>
        <taxon>Chlorella clade</taxon>
        <taxon>Chlorella</taxon>
    </lineage>
</organism>
<evidence type="ECO:0000256" key="2">
    <source>
        <dbReference type="ARBA" id="ARBA00009182"/>
    </source>
</evidence>
<evidence type="ECO:0000259" key="13">
    <source>
        <dbReference type="Pfam" id="PF16114"/>
    </source>
</evidence>
<evidence type="ECO:0000313" key="16">
    <source>
        <dbReference type="Proteomes" id="UP000008141"/>
    </source>
</evidence>
<evidence type="ECO:0000256" key="6">
    <source>
        <dbReference type="ARBA" id="ARBA00022516"/>
    </source>
</evidence>
<dbReference type="Gene3D" id="3.40.50.261">
    <property type="entry name" value="Succinyl-CoA synthetase domains"/>
    <property type="match status" value="1"/>
</dbReference>
<dbReference type="Gene3D" id="3.30.470.20">
    <property type="entry name" value="ATP-grasp fold, B domain"/>
    <property type="match status" value="1"/>
</dbReference>
<dbReference type="OrthoDB" id="3261737at2759"/>
<evidence type="ECO:0000256" key="1">
    <source>
        <dbReference type="ARBA" id="ARBA00004496"/>
    </source>
</evidence>
<keyword evidence="11" id="KW-0012">Acyltransferase</keyword>
<dbReference type="InterPro" id="IPR032263">
    <property type="entry name" value="Citrate-bd"/>
</dbReference>
<dbReference type="GO" id="GO:0006629">
    <property type="term" value="P:lipid metabolic process"/>
    <property type="evidence" value="ECO:0007669"/>
    <property type="project" value="UniProtKB-KW"/>
</dbReference>
<sequence length="458" mass="50056">MARKKIREYDSKRLLKAHIARLAGLQLPIAVAQVKEATNFAELVAANPWMNQTQLVVKPDCLFGKRGKHDLVGLKLDATGAQQFIQARMNKVVDMDGTVGRINTFIVEPFVAHAEEYYLCIQSGRLADTLSFSEFGGMEIEENWDKVRTVSIPTGAEPSSAPLAPLLSTLPLELRPTWRLSSRPRTRQAGGGGLRWAGEERCNSRLGTGFGCAVLVAVYLDLDFTLLEMNPFTLDQAGKPFPLDMRGELDDTAAFRSAKKWGDVEFPLPFGRTMTPQEARIHSLDEATGASLKLSILNPRGRIWTMVAGGGASVIYADTVADLGYAEELGNYAEYSGGPNTAETYQYARTLLDAATAYADGRGRALIVGGGIANFTDVAATFKGIIQAFREKQEAIKAARMKIFVRRGGPNYQAGLEMMRRLGDEIGVQIEVFGPEASMTGICQLAIDYVAQFDKNGR</sequence>
<dbReference type="RefSeq" id="XP_005849878.1">
    <property type="nucleotide sequence ID" value="XM_005849816.1"/>
</dbReference>
<dbReference type="GO" id="GO:0006099">
    <property type="term" value="P:tricarboxylic acid cycle"/>
    <property type="evidence" value="ECO:0007669"/>
    <property type="project" value="TreeGrafter"/>
</dbReference>
<evidence type="ECO:0000259" key="14">
    <source>
        <dbReference type="Pfam" id="PF24948"/>
    </source>
</evidence>
<evidence type="ECO:0000256" key="10">
    <source>
        <dbReference type="ARBA" id="ARBA00023098"/>
    </source>
</evidence>
<dbReference type="Gene3D" id="3.30.470.110">
    <property type="match status" value="1"/>
</dbReference>
<dbReference type="GO" id="GO:0004775">
    <property type="term" value="F:succinate-CoA ligase (ADP-forming) activity"/>
    <property type="evidence" value="ECO:0007669"/>
    <property type="project" value="TreeGrafter"/>
</dbReference>
<gene>
    <name evidence="15" type="ORF">CHLNCDRAFT_56081</name>
</gene>
<comment type="catalytic activity">
    <reaction evidence="12">
        <text>oxaloacetate + acetyl-CoA + ADP + phosphate = citrate + ATP + CoA</text>
        <dbReference type="Rhea" id="RHEA:21160"/>
        <dbReference type="ChEBI" id="CHEBI:16452"/>
        <dbReference type="ChEBI" id="CHEBI:16947"/>
        <dbReference type="ChEBI" id="CHEBI:30616"/>
        <dbReference type="ChEBI" id="CHEBI:43474"/>
        <dbReference type="ChEBI" id="CHEBI:57287"/>
        <dbReference type="ChEBI" id="CHEBI:57288"/>
        <dbReference type="ChEBI" id="CHEBI:456216"/>
        <dbReference type="EC" id="2.3.3.8"/>
    </reaction>
</comment>
<evidence type="ECO:0000256" key="8">
    <source>
        <dbReference type="ARBA" id="ARBA00022741"/>
    </source>
</evidence>
<evidence type="ECO:0000256" key="3">
    <source>
        <dbReference type="ARBA" id="ARBA00011412"/>
    </source>
</evidence>
<dbReference type="SUPFAM" id="SSF56059">
    <property type="entry name" value="Glutathione synthetase ATP-binding domain-like"/>
    <property type="match status" value="2"/>
</dbReference>
<name>E1Z9H2_CHLVA</name>
<dbReference type="GeneID" id="17356871"/>
<dbReference type="PANTHER" id="PTHR11815:SF10">
    <property type="entry name" value="SUCCINATE--COA LIGASE [GDP-FORMING] SUBUNIT BETA, MITOCHONDRIAL"/>
    <property type="match status" value="1"/>
</dbReference>
<reference evidence="15 16" key="1">
    <citation type="journal article" date="2010" name="Plant Cell">
        <title>The Chlorella variabilis NC64A genome reveals adaptation to photosymbiosis, coevolution with viruses, and cryptic sex.</title>
        <authorList>
            <person name="Blanc G."/>
            <person name="Duncan G."/>
            <person name="Agarkova I."/>
            <person name="Borodovsky M."/>
            <person name="Gurnon J."/>
            <person name="Kuo A."/>
            <person name="Lindquist E."/>
            <person name="Lucas S."/>
            <person name="Pangilinan J."/>
            <person name="Polle J."/>
            <person name="Salamov A."/>
            <person name="Terry A."/>
            <person name="Yamada T."/>
            <person name="Dunigan D.D."/>
            <person name="Grigoriev I.V."/>
            <person name="Claverie J.M."/>
            <person name="Van Etten J.L."/>
        </authorList>
    </citation>
    <scope>NUCLEOTIDE SEQUENCE [LARGE SCALE GENOMIC DNA]</scope>
    <source>
        <strain evidence="15 16">NC64A</strain>
    </source>
</reference>
<evidence type="ECO:0000256" key="5">
    <source>
        <dbReference type="ARBA" id="ARBA00022490"/>
    </source>
</evidence>
<comment type="subcellular location">
    <subcellularLocation>
        <location evidence="1">Cytoplasm</location>
    </subcellularLocation>
</comment>
<dbReference type="InterPro" id="IPR016102">
    <property type="entry name" value="Succinyl-CoA_synth-like"/>
</dbReference>
<evidence type="ECO:0000256" key="7">
    <source>
        <dbReference type="ARBA" id="ARBA00022679"/>
    </source>
</evidence>
<dbReference type="EMBL" id="GL433839">
    <property type="protein sequence ID" value="EFN57776.1"/>
    <property type="molecule type" value="Genomic_DNA"/>
</dbReference>
<dbReference type="SUPFAM" id="SSF52210">
    <property type="entry name" value="Succinyl-CoA synthetase domains"/>
    <property type="match status" value="1"/>
</dbReference>
<dbReference type="PANTHER" id="PTHR11815">
    <property type="entry name" value="SUCCINYL-COA SYNTHETASE BETA CHAIN"/>
    <property type="match status" value="1"/>
</dbReference>
<dbReference type="STRING" id="554065.E1Z9H2"/>
<dbReference type="eggNOG" id="KOG1254">
    <property type="taxonomic scope" value="Eukaryota"/>
</dbReference>